<dbReference type="EMBL" id="JAJPWV010000006">
    <property type="protein sequence ID" value="MCD8742261.1"/>
    <property type="molecule type" value="Genomic_DNA"/>
</dbReference>
<comment type="caution">
    <text evidence="2">The sequence shown here is derived from an EMBL/GenBank/DDBJ whole genome shotgun (WGS) entry which is preliminary data.</text>
</comment>
<reference evidence="2 3" key="1">
    <citation type="submission" date="2021-12" db="EMBL/GenBank/DDBJ databases">
        <title>Mucilaginibacter roseus genome.</title>
        <authorList>
            <person name="Ferreira J.R."/>
            <person name="Newman J.D."/>
        </authorList>
    </citation>
    <scope>NUCLEOTIDE SEQUENCE [LARGE SCALE GENOMIC DNA]</scope>
    <source>
        <strain evidence="2 3">LMG 28454</strain>
    </source>
</reference>
<feature type="repeat" description="TPR" evidence="1">
    <location>
        <begin position="41"/>
        <end position="74"/>
    </location>
</feature>
<organism evidence="2 3">
    <name type="scientific">Mucilaginibacter roseus</name>
    <dbReference type="NCBI Taxonomy" id="1528868"/>
    <lineage>
        <taxon>Bacteria</taxon>
        <taxon>Pseudomonadati</taxon>
        <taxon>Bacteroidota</taxon>
        <taxon>Sphingobacteriia</taxon>
        <taxon>Sphingobacteriales</taxon>
        <taxon>Sphingobacteriaceae</taxon>
        <taxon>Mucilaginibacter</taxon>
    </lineage>
</organism>
<evidence type="ECO:0000313" key="2">
    <source>
        <dbReference type="EMBL" id="MCD8742261.1"/>
    </source>
</evidence>
<dbReference type="InterPro" id="IPR019734">
    <property type="entry name" value="TPR_rpt"/>
</dbReference>
<keyword evidence="1" id="KW-0802">TPR repeat</keyword>
<dbReference type="PROSITE" id="PS50005">
    <property type="entry name" value="TPR"/>
    <property type="match status" value="1"/>
</dbReference>
<dbReference type="InterPro" id="IPR011990">
    <property type="entry name" value="TPR-like_helical_dom_sf"/>
</dbReference>
<sequence length="253" mass="29914">MDPKNDAAQYQICLNYINAGNTKKAITLLEYFINTYKVNLSQKYAFLGELYEQDKQVDKANECYRAGVKANPDYERNYYNISLLYLAKYNDEEAEKWAIEALKRNNYDPNIYMLYMRIANMQAEDEKGFYAACNFLLLEPNTERSVEVSAEMRKLMVDLHYAALSPENAEVQLKQIFTEIYDDFKKVKPDPNDFFRNYYVDYFYNLSKSNQMPVFSRLMALANTPEQLTKWAGANKTKTEAFYNWMRKTPRKF</sequence>
<name>A0ABS8U8X0_9SPHI</name>
<accession>A0ABS8U8X0</accession>
<keyword evidence="3" id="KW-1185">Reference proteome</keyword>
<dbReference type="Proteomes" id="UP001199919">
    <property type="component" value="Unassembled WGS sequence"/>
</dbReference>
<evidence type="ECO:0000313" key="3">
    <source>
        <dbReference type="Proteomes" id="UP001199919"/>
    </source>
</evidence>
<evidence type="ECO:0008006" key="4">
    <source>
        <dbReference type="Google" id="ProtNLM"/>
    </source>
</evidence>
<protein>
    <recommendedName>
        <fullName evidence="4">Tetratricopeptide repeat protein</fullName>
    </recommendedName>
</protein>
<gene>
    <name evidence="2" type="ORF">LT679_16755</name>
</gene>
<proteinExistence type="predicted"/>
<evidence type="ECO:0000256" key="1">
    <source>
        <dbReference type="PROSITE-ProRule" id="PRU00339"/>
    </source>
</evidence>
<dbReference type="Gene3D" id="1.25.40.10">
    <property type="entry name" value="Tetratricopeptide repeat domain"/>
    <property type="match status" value="1"/>
</dbReference>
<dbReference type="SUPFAM" id="SSF48452">
    <property type="entry name" value="TPR-like"/>
    <property type="match status" value="1"/>
</dbReference>